<dbReference type="SMART" id="SM00387">
    <property type="entry name" value="HATPase_c"/>
    <property type="match status" value="1"/>
</dbReference>
<feature type="transmembrane region" description="Helical" evidence="10">
    <location>
        <begin position="12"/>
        <end position="38"/>
    </location>
</feature>
<comment type="caution">
    <text evidence="12">The sequence shown here is derived from an EMBL/GenBank/DDBJ whole genome shotgun (WGS) entry which is preliminary data.</text>
</comment>
<evidence type="ECO:0000256" key="2">
    <source>
        <dbReference type="ARBA" id="ARBA00004370"/>
    </source>
</evidence>
<evidence type="ECO:0000256" key="9">
    <source>
        <dbReference type="ARBA" id="ARBA00023012"/>
    </source>
</evidence>
<keyword evidence="6" id="KW-0547">Nucleotide-binding</keyword>
<keyword evidence="13" id="KW-1185">Reference proteome</keyword>
<keyword evidence="10" id="KW-0472">Membrane</keyword>
<evidence type="ECO:0000256" key="10">
    <source>
        <dbReference type="SAM" id="Phobius"/>
    </source>
</evidence>
<dbReference type="PANTHER" id="PTHR42878">
    <property type="entry name" value="TWO-COMPONENT HISTIDINE KINASE"/>
    <property type="match status" value="1"/>
</dbReference>
<evidence type="ECO:0000256" key="5">
    <source>
        <dbReference type="ARBA" id="ARBA00022679"/>
    </source>
</evidence>
<dbReference type="CDD" id="cd00082">
    <property type="entry name" value="HisKA"/>
    <property type="match status" value="1"/>
</dbReference>
<keyword evidence="10" id="KW-0812">Transmembrane</keyword>
<dbReference type="InterPro" id="IPR003594">
    <property type="entry name" value="HATPase_dom"/>
</dbReference>
<dbReference type="InterPro" id="IPR036890">
    <property type="entry name" value="HATPase_C_sf"/>
</dbReference>
<comment type="subcellular location">
    <subcellularLocation>
        <location evidence="2">Membrane</location>
    </subcellularLocation>
</comment>
<evidence type="ECO:0000256" key="4">
    <source>
        <dbReference type="ARBA" id="ARBA00022553"/>
    </source>
</evidence>
<dbReference type="Gene3D" id="3.30.565.10">
    <property type="entry name" value="Histidine kinase-like ATPase, C-terminal domain"/>
    <property type="match status" value="1"/>
</dbReference>
<dbReference type="Gene3D" id="1.10.287.130">
    <property type="match status" value="1"/>
</dbReference>
<dbReference type="PRINTS" id="PR00344">
    <property type="entry name" value="BCTRLSENSOR"/>
</dbReference>
<dbReference type="SUPFAM" id="SSF47384">
    <property type="entry name" value="Homodimeric domain of signal transducing histidine kinase"/>
    <property type="match status" value="1"/>
</dbReference>
<keyword evidence="10" id="KW-1133">Transmembrane helix</keyword>
<dbReference type="Pfam" id="PF00512">
    <property type="entry name" value="HisKA"/>
    <property type="match status" value="1"/>
</dbReference>
<dbReference type="CDD" id="cd00075">
    <property type="entry name" value="HATPase"/>
    <property type="match status" value="1"/>
</dbReference>
<feature type="domain" description="Histidine kinase" evidence="11">
    <location>
        <begin position="348"/>
        <end position="563"/>
    </location>
</feature>
<feature type="transmembrane region" description="Helical" evidence="10">
    <location>
        <begin position="248"/>
        <end position="270"/>
    </location>
</feature>
<evidence type="ECO:0000313" key="12">
    <source>
        <dbReference type="EMBL" id="MBM7630960.1"/>
    </source>
</evidence>
<protein>
    <recommendedName>
        <fullName evidence="3">histidine kinase</fullName>
        <ecNumber evidence="3">2.7.13.3</ecNumber>
    </recommendedName>
</protein>
<accession>A0ABS2P6C8</accession>
<name>A0ABS2P6C8_9BACL</name>
<dbReference type="SUPFAM" id="SSF55874">
    <property type="entry name" value="ATPase domain of HSP90 chaperone/DNA topoisomerase II/histidine kinase"/>
    <property type="match status" value="1"/>
</dbReference>
<dbReference type="InterPro" id="IPR004358">
    <property type="entry name" value="Sig_transdc_His_kin-like_C"/>
</dbReference>
<evidence type="ECO:0000256" key="6">
    <source>
        <dbReference type="ARBA" id="ARBA00022741"/>
    </source>
</evidence>
<dbReference type="InterPro" id="IPR003661">
    <property type="entry name" value="HisK_dim/P_dom"/>
</dbReference>
<sequence>MKGFRFRLWRRFTFQYSLVLFVTALLLMTFILIFGFYLETQERRTNFYEAGLDSLAFSVATDYAFEGELAISDNLQQEADARNGWFQIVSEDGNVLDSYPNGSGFSDSYSMQELTTLIDSRTIESHHVYTTLFEETDETYLLIYGEERITDELLGLLQAEGTTTEVLQRFNDHSAWGYVFDGDELIQQLQAPHSLRNPSMGEVLLHQAQPERVDAYVQIGEADGLTYVVYSPIPELPFLPLNEVGTTLTWIALSILALAILSFIVSILWFTRTFTKPINGAVDWLEQLEDGNFQEPKTFGKTKKGRWKRPYHLYQELYQSLSNLSNQLRVNKEKREALEASREAWIAGLSHDMKTPLASIQGYSIMLANEHYDWESHETQEIGKVLTERSNFMAKLIDDLSLTYRLESHAMTLQKENVDVTELLIKSIEAFQHDDRSIQLQIDPSVEKAYVDPKWFGRMIENLLDNALKHNEQETNIRVRAFMNGDDTFTVQVADHGQGMSQETLKRLFDRYYRGKSSQEHSVGSGLGMTITKELVQHHGGSIDVSSELNAGTTVSLVLPVGSSVEK</sequence>
<dbReference type="PROSITE" id="PS50109">
    <property type="entry name" value="HIS_KIN"/>
    <property type="match status" value="1"/>
</dbReference>
<proteinExistence type="predicted"/>
<dbReference type="EMBL" id="JAFBEC010000001">
    <property type="protein sequence ID" value="MBM7630960.1"/>
    <property type="molecule type" value="Genomic_DNA"/>
</dbReference>
<evidence type="ECO:0000256" key="3">
    <source>
        <dbReference type="ARBA" id="ARBA00012438"/>
    </source>
</evidence>
<organism evidence="12 13">
    <name type="scientific">Geomicrobium sediminis</name>
    <dbReference type="NCBI Taxonomy" id="1347788"/>
    <lineage>
        <taxon>Bacteria</taxon>
        <taxon>Bacillati</taxon>
        <taxon>Bacillota</taxon>
        <taxon>Bacilli</taxon>
        <taxon>Bacillales</taxon>
        <taxon>Geomicrobium</taxon>
    </lineage>
</organism>
<dbReference type="SMART" id="SM00388">
    <property type="entry name" value="HisKA"/>
    <property type="match status" value="1"/>
</dbReference>
<comment type="catalytic activity">
    <reaction evidence="1">
        <text>ATP + protein L-histidine = ADP + protein N-phospho-L-histidine.</text>
        <dbReference type="EC" id="2.7.13.3"/>
    </reaction>
</comment>
<keyword evidence="4" id="KW-0597">Phosphoprotein</keyword>
<evidence type="ECO:0000256" key="7">
    <source>
        <dbReference type="ARBA" id="ARBA00022777"/>
    </source>
</evidence>
<dbReference type="PANTHER" id="PTHR42878:SF7">
    <property type="entry name" value="SENSOR HISTIDINE KINASE GLRK"/>
    <property type="match status" value="1"/>
</dbReference>
<dbReference type="RefSeq" id="WP_204695122.1">
    <property type="nucleotide sequence ID" value="NZ_JAFBEC010000001.1"/>
</dbReference>
<dbReference type="InterPro" id="IPR050351">
    <property type="entry name" value="BphY/WalK/GraS-like"/>
</dbReference>
<dbReference type="Proteomes" id="UP000741863">
    <property type="component" value="Unassembled WGS sequence"/>
</dbReference>
<keyword evidence="8" id="KW-0067">ATP-binding</keyword>
<dbReference type="Pfam" id="PF02518">
    <property type="entry name" value="HATPase_c"/>
    <property type="match status" value="1"/>
</dbReference>
<dbReference type="EC" id="2.7.13.3" evidence="3"/>
<keyword evidence="7 12" id="KW-0418">Kinase</keyword>
<keyword evidence="9" id="KW-0902">Two-component regulatory system</keyword>
<reference evidence="12 13" key="1">
    <citation type="submission" date="2021-01" db="EMBL/GenBank/DDBJ databases">
        <title>Genomic Encyclopedia of Type Strains, Phase IV (KMG-IV): sequencing the most valuable type-strain genomes for metagenomic binning, comparative biology and taxonomic classification.</title>
        <authorList>
            <person name="Goeker M."/>
        </authorList>
    </citation>
    <scope>NUCLEOTIDE SEQUENCE [LARGE SCALE GENOMIC DNA]</scope>
    <source>
        <strain evidence="12 13">DSM 25540</strain>
    </source>
</reference>
<evidence type="ECO:0000256" key="1">
    <source>
        <dbReference type="ARBA" id="ARBA00000085"/>
    </source>
</evidence>
<gene>
    <name evidence="12" type="ORF">JOD17_000051</name>
</gene>
<evidence type="ECO:0000313" key="13">
    <source>
        <dbReference type="Proteomes" id="UP000741863"/>
    </source>
</evidence>
<keyword evidence="5" id="KW-0808">Transferase</keyword>
<evidence type="ECO:0000256" key="8">
    <source>
        <dbReference type="ARBA" id="ARBA00022840"/>
    </source>
</evidence>
<dbReference type="InterPro" id="IPR036097">
    <property type="entry name" value="HisK_dim/P_sf"/>
</dbReference>
<dbReference type="GO" id="GO:0016301">
    <property type="term" value="F:kinase activity"/>
    <property type="evidence" value="ECO:0007669"/>
    <property type="project" value="UniProtKB-KW"/>
</dbReference>
<evidence type="ECO:0000259" key="11">
    <source>
        <dbReference type="PROSITE" id="PS50109"/>
    </source>
</evidence>
<dbReference type="InterPro" id="IPR005467">
    <property type="entry name" value="His_kinase_dom"/>
</dbReference>